<accession>A0AAW1BHK0</accession>
<evidence type="ECO:0000256" key="6">
    <source>
        <dbReference type="SAM" id="Coils"/>
    </source>
</evidence>
<dbReference type="InterPro" id="IPR029618">
    <property type="entry name" value="CCDC172"/>
</dbReference>
<feature type="coiled-coil region" evidence="6">
    <location>
        <begin position="180"/>
        <end position="221"/>
    </location>
</feature>
<evidence type="ECO:0000313" key="8">
    <source>
        <dbReference type="Proteomes" id="UP001474421"/>
    </source>
</evidence>
<reference evidence="7 8" key="1">
    <citation type="journal article" date="2024" name="Proc. Natl. Acad. Sci. U.S.A.">
        <title>The genetic regulatory architecture and epigenomic basis for age-related changes in rattlesnake venom.</title>
        <authorList>
            <person name="Hogan M.P."/>
            <person name="Holding M.L."/>
            <person name="Nystrom G.S."/>
            <person name="Colston T.J."/>
            <person name="Bartlett D.A."/>
            <person name="Mason A.J."/>
            <person name="Ellsworth S.A."/>
            <person name="Rautsaw R.M."/>
            <person name="Lawrence K.C."/>
            <person name="Strickland J.L."/>
            <person name="He B."/>
            <person name="Fraser P."/>
            <person name="Margres M.J."/>
            <person name="Gilbert D.M."/>
            <person name="Gibbs H.L."/>
            <person name="Parkinson C.L."/>
            <person name="Rokyta D.R."/>
        </authorList>
    </citation>
    <scope>NUCLEOTIDE SEQUENCE [LARGE SCALE GENOMIC DNA]</scope>
    <source>
        <strain evidence="7">DRR0105</strain>
    </source>
</reference>
<evidence type="ECO:0000256" key="4">
    <source>
        <dbReference type="ARBA" id="ARBA00022490"/>
    </source>
</evidence>
<feature type="coiled-coil region" evidence="6">
    <location>
        <begin position="247"/>
        <end position="274"/>
    </location>
</feature>
<evidence type="ECO:0000256" key="1">
    <source>
        <dbReference type="ARBA" id="ARBA00004496"/>
    </source>
</evidence>
<proteinExistence type="inferred from homology"/>
<name>A0AAW1BHK0_CROAD</name>
<protein>
    <recommendedName>
        <fullName evidence="3">Coiled-coil domain-containing protein 172</fullName>
    </recommendedName>
</protein>
<dbReference type="PANTHER" id="PTHR22419:SF2">
    <property type="entry name" value="COILED-COIL DOMAIN-CONTAINING PROTEIN 172"/>
    <property type="match status" value="1"/>
</dbReference>
<keyword evidence="4" id="KW-0963">Cytoplasm</keyword>
<evidence type="ECO:0000256" key="2">
    <source>
        <dbReference type="ARBA" id="ARBA00008975"/>
    </source>
</evidence>
<evidence type="ECO:0000256" key="3">
    <source>
        <dbReference type="ARBA" id="ARBA00022327"/>
    </source>
</evidence>
<dbReference type="AlphaFoldDB" id="A0AAW1BHK0"/>
<keyword evidence="8" id="KW-1185">Reference proteome</keyword>
<dbReference type="GO" id="GO:0005737">
    <property type="term" value="C:cytoplasm"/>
    <property type="evidence" value="ECO:0007669"/>
    <property type="project" value="UniProtKB-SubCell"/>
</dbReference>
<sequence length="276" mass="32860">MNLDSLFQQIFLVEQKAEEKRCLMHQAIKKNYDILTILCIVQLPDVKQEISKNHEKANQITQQLGEEKQKLEIEAQLLSEKLFSLELFKKRKESLEKQKADLLSQKNINLEAYKNLKIRIAEEDETFLKEIKNFNNEYGLILNRELVIKKRVQTEICELDEKESLLRKEIESMEHETIQLKRFHLQKNELKQDLSTLQRKLRDFEKEIAETKSLTNCLELEKITISEKLQTDPEYIRLKKQLENYKDDETENACEALQMEIEFLQMELLQKKSSAK</sequence>
<dbReference type="Proteomes" id="UP001474421">
    <property type="component" value="Unassembled WGS sequence"/>
</dbReference>
<dbReference type="PANTHER" id="PTHR22419">
    <property type="entry name" value="COILED-COIL DOMAIN-CONTAINING PROTEIN 172"/>
    <property type="match status" value="1"/>
</dbReference>
<comment type="subcellular location">
    <subcellularLocation>
        <location evidence="1">Cytoplasm</location>
    </subcellularLocation>
</comment>
<comment type="caution">
    <text evidence="7">The sequence shown here is derived from an EMBL/GenBank/DDBJ whole genome shotgun (WGS) entry which is preliminary data.</text>
</comment>
<dbReference type="EMBL" id="JAOTOJ010000005">
    <property type="protein sequence ID" value="KAK9400842.1"/>
    <property type="molecule type" value="Genomic_DNA"/>
</dbReference>
<keyword evidence="5 6" id="KW-0175">Coiled coil</keyword>
<gene>
    <name evidence="7" type="ORF">NXF25_011556</name>
</gene>
<evidence type="ECO:0000313" key="7">
    <source>
        <dbReference type="EMBL" id="KAK9400842.1"/>
    </source>
</evidence>
<comment type="similarity">
    <text evidence="2">Belongs to the CCDC172 family.</text>
</comment>
<evidence type="ECO:0000256" key="5">
    <source>
        <dbReference type="ARBA" id="ARBA00023054"/>
    </source>
</evidence>
<feature type="coiled-coil region" evidence="6">
    <location>
        <begin position="54"/>
        <end position="105"/>
    </location>
</feature>
<organism evidence="7 8">
    <name type="scientific">Crotalus adamanteus</name>
    <name type="common">Eastern diamondback rattlesnake</name>
    <dbReference type="NCBI Taxonomy" id="8729"/>
    <lineage>
        <taxon>Eukaryota</taxon>
        <taxon>Metazoa</taxon>
        <taxon>Chordata</taxon>
        <taxon>Craniata</taxon>
        <taxon>Vertebrata</taxon>
        <taxon>Euteleostomi</taxon>
        <taxon>Lepidosauria</taxon>
        <taxon>Squamata</taxon>
        <taxon>Bifurcata</taxon>
        <taxon>Unidentata</taxon>
        <taxon>Episquamata</taxon>
        <taxon>Toxicofera</taxon>
        <taxon>Serpentes</taxon>
        <taxon>Colubroidea</taxon>
        <taxon>Viperidae</taxon>
        <taxon>Crotalinae</taxon>
        <taxon>Crotalus</taxon>
    </lineage>
</organism>